<dbReference type="Gene3D" id="3.40.50.300">
    <property type="entry name" value="P-loop containing nucleotide triphosphate hydrolases"/>
    <property type="match status" value="1"/>
</dbReference>
<dbReference type="PANTHER" id="PTHR11783">
    <property type="entry name" value="SULFOTRANSFERASE SULT"/>
    <property type="match status" value="1"/>
</dbReference>
<dbReference type="SUPFAM" id="SSF52540">
    <property type="entry name" value="P-loop containing nucleoside triphosphate hydrolases"/>
    <property type="match status" value="1"/>
</dbReference>
<evidence type="ECO:0000256" key="1">
    <source>
        <dbReference type="ARBA" id="ARBA00005771"/>
    </source>
</evidence>
<dbReference type="RefSeq" id="XP_035828781.1">
    <property type="nucleotide sequence ID" value="XM_035972888.1"/>
</dbReference>
<reference evidence="5 6" key="1">
    <citation type="submission" date="2025-05" db="UniProtKB">
        <authorList>
            <consortium name="RefSeq"/>
        </authorList>
    </citation>
    <scope>IDENTIFICATION</scope>
</reference>
<name>A0ABM0K7C1_APLCA</name>
<gene>
    <name evidence="5 6" type="primary">LOC101863625</name>
</gene>
<evidence type="ECO:0000256" key="2">
    <source>
        <dbReference type="ARBA" id="ARBA00022679"/>
    </source>
</evidence>
<evidence type="ECO:0000259" key="3">
    <source>
        <dbReference type="Pfam" id="PF00685"/>
    </source>
</evidence>
<dbReference type="GeneID" id="101863625"/>
<dbReference type="Proteomes" id="UP000694888">
    <property type="component" value="Unplaced"/>
</dbReference>
<keyword evidence="4" id="KW-1185">Reference proteome</keyword>
<organism evidence="4 5">
    <name type="scientific">Aplysia californica</name>
    <name type="common">California sea hare</name>
    <dbReference type="NCBI Taxonomy" id="6500"/>
    <lineage>
        <taxon>Eukaryota</taxon>
        <taxon>Metazoa</taxon>
        <taxon>Spiralia</taxon>
        <taxon>Lophotrochozoa</taxon>
        <taxon>Mollusca</taxon>
        <taxon>Gastropoda</taxon>
        <taxon>Heterobranchia</taxon>
        <taxon>Euthyneura</taxon>
        <taxon>Tectipleura</taxon>
        <taxon>Aplysiida</taxon>
        <taxon>Aplysioidea</taxon>
        <taxon>Aplysiidae</taxon>
        <taxon>Aplysia</taxon>
    </lineage>
</organism>
<accession>A0ABM0K7C1</accession>
<evidence type="ECO:0000313" key="6">
    <source>
        <dbReference type="RefSeq" id="XP_035828781.1"/>
    </source>
</evidence>
<keyword evidence="2" id="KW-0808">Transferase</keyword>
<feature type="domain" description="Sulfotransferase" evidence="3">
    <location>
        <begin position="46"/>
        <end position="285"/>
    </location>
</feature>
<dbReference type="InterPro" id="IPR027417">
    <property type="entry name" value="P-loop_NTPase"/>
</dbReference>
<comment type="similarity">
    <text evidence="1">Belongs to the sulfotransferase 1 family.</text>
</comment>
<evidence type="ECO:0000313" key="5">
    <source>
        <dbReference type="RefSeq" id="XP_005110478.1"/>
    </source>
</evidence>
<evidence type="ECO:0000313" key="4">
    <source>
        <dbReference type="Proteomes" id="UP000694888"/>
    </source>
</evidence>
<sequence length="294" mass="34797">MPMQKVVDSAGHSMKLYVHERKPYLFGMPQFNPYMLENLPDCQLRDDDVILVSYPKSGCHWLWEVTRLLVSGRTTTDKVNKENAMMEMSELEGNGSIDDIPSPRILNNHYFFENQPKDLLRKRVKTVLLYRNPKDVAVSFFHHHTRLQNYCYTGRDFPSYLHRFVDGLVDSNCIFDWLASWERAINEHKDLNICIMCYEDLQENPLAEFRRLAKFLGKDYEDDHLQQVIKATSIETMREQKGFLYSDNSGAIMFRKGKVGDWKNHFTIAQSEWFDHVTRTRMGHSKLYNFRYDL</sequence>
<protein>
    <submittedName>
        <fullName evidence="5 6">Sulfotransferase 6B1</fullName>
    </submittedName>
</protein>
<dbReference type="RefSeq" id="XP_005110478.1">
    <property type="nucleotide sequence ID" value="XM_005110421.3"/>
</dbReference>
<dbReference type="Pfam" id="PF00685">
    <property type="entry name" value="Sulfotransfer_1"/>
    <property type="match status" value="1"/>
</dbReference>
<proteinExistence type="inferred from homology"/>
<dbReference type="InterPro" id="IPR000863">
    <property type="entry name" value="Sulfotransferase_dom"/>
</dbReference>